<dbReference type="GO" id="GO:0016787">
    <property type="term" value="F:hydrolase activity"/>
    <property type="evidence" value="ECO:0007669"/>
    <property type="project" value="InterPro"/>
</dbReference>
<dbReference type="Proteomes" id="UP000219439">
    <property type="component" value="Unassembled WGS sequence"/>
</dbReference>
<sequence length="184" mass="20127">MKASEADIFIIPGLDNSGPGHWQTRWEDKIKSARRIEQTDWSKPEPESWVSTIIQEVEKAKRPAVLVAHSLGVVAAVKAAHAIRPGIVKGAYLVGMPNVESDDHVPATLRSFAPIPDVKLPFPSILVASRTDPYCHYDFAADFGEKWGSLVVDSGESGHMNEQSGHGPWPEGLMTFAKFIAKLS</sequence>
<gene>
    <name evidence="1" type="ORF">SAMN06265368_1746</name>
</gene>
<reference evidence="1 2" key="1">
    <citation type="submission" date="2017-09" db="EMBL/GenBank/DDBJ databases">
        <authorList>
            <person name="Ehlers B."/>
            <person name="Leendertz F.H."/>
        </authorList>
    </citation>
    <scope>NUCLEOTIDE SEQUENCE [LARGE SCALE GENOMIC DNA]</scope>
    <source>
        <strain evidence="1 2">DSM 18289</strain>
    </source>
</reference>
<dbReference type="InterPro" id="IPR029058">
    <property type="entry name" value="AB_hydrolase_fold"/>
</dbReference>
<dbReference type="RefSeq" id="WP_097152869.1">
    <property type="nucleotide sequence ID" value="NZ_OBEL01000001.1"/>
</dbReference>
<name>A0A285NGK7_9HYPH</name>
<dbReference type="Gene3D" id="3.40.50.1820">
    <property type="entry name" value="alpha/beta hydrolase"/>
    <property type="match status" value="1"/>
</dbReference>
<keyword evidence="2" id="KW-1185">Reference proteome</keyword>
<accession>A0A285NGK7</accession>
<protein>
    <recommendedName>
        <fullName evidence="3">Alpha/beta hydrolase</fullName>
    </recommendedName>
</protein>
<dbReference type="InterPro" id="IPR010662">
    <property type="entry name" value="RBBP9/YdeN"/>
</dbReference>
<organism evidence="1 2">
    <name type="scientific">Cohaesibacter gelatinilyticus</name>
    <dbReference type="NCBI Taxonomy" id="372072"/>
    <lineage>
        <taxon>Bacteria</taxon>
        <taxon>Pseudomonadati</taxon>
        <taxon>Pseudomonadota</taxon>
        <taxon>Alphaproteobacteria</taxon>
        <taxon>Hyphomicrobiales</taxon>
        <taxon>Cohaesibacteraceae</taxon>
    </lineage>
</organism>
<proteinExistence type="predicted"/>
<dbReference type="AlphaFoldDB" id="A0A285NGK7"/>
<evidence type="ECO:0000313" key="1">
    <source>
        <dbReference type="EMBL" id="SNZ08610.1"/>
    </source>
</evidence>
<evidence type="ECO:0008006" key="3">
    <source>
        <dbReference type="Google" id="ProtNLM"/>
    </source>
</evidence>
<dbReference type="SUPFAM" id="SSF53474">
    <property type="entry name" value="alpha/beta-Hydrolases"/>
    <property type="match status" value="1"/>
</dbReference>
<dbReference type="EMBL" id="OBEL01000001">
    <property type="protein sequence ID" value="SNZ08610.1"/>
    <property type="molecule type" value="Genomic_DNA"/>
</dbReference>
<evidence type="ECO:0000313" key="2">
    <source>
        <dbReference type="Proteomes" id="UP000219439"/>
    </source>
</evidence>
<dbReference type="Pfam" id="PF06821">
    <property type="entry name" value="Ser_hydrolase"/>
    <property type="match status" value="1"/>
</dbReference>
<dbReference type="OrthoDB" id="9804993at2"/>